<gene>
    <name evidence="1" type="ORF">L2E82_24918</name>
</gene>
<organism evidence="1 2">
    <name type="scientific">Cichorium intybus</name>
    <name type="common">Chicory</name>
    <dbReference type="NCBI Taxonomy" id="13427"/>
    <lineage>
        <taxon>Eukaryota</taxon>
        <taxon>Viridiplantae</taxon>
        <taxon>Streptophyta</taxon>
        <taxon>Embryophyta</taxon>
        <taxon>Tracheophyta</taxon>
        <taxon>Spermatophyta</taxon>
        <taxon>Magnoliopsida</taxon>
        <taxon>eudicotyledons</taxon>
        <taxon>Gunneridae</taxon>
        <taxon>Pentapetalae</taxon>
        <taxon>asterids</taxon>
        <taxon>campanulids</taxon>
        <taxon>Asterales</taxon>
        <taxon>Asteraceae</taxon>
        <taxon>Cichorioideae</taxon>
        <taxon>Cichorieae</taxon>
        <taxon>Cichoriinae</taxon>
        <taxon>Cichorium</taxon>
    </lineage>
</organism>
<sequence>MSKHDPLRPYMDIIDKMLVHMLTQDPSFKPQGGRLGENDMEYDTDEKSMATLRRQFRIAQGEYLRYKR</sequence>
<proteinExistence type="predicted"/>
<dbReference type="Proteomes" id="UP001055811">
    <property type="component" value="Linkage Group LG04"/>
</dbReference>
<dbReference type="EMBL" id="CM042012">
    <property type="protein sequence ID" value="KAI3752878.1"/>
    <property type="molecule type" value="Genomic_DNA"/>
</dbReference>
<evidence type="ECO:0000313" key="2">
    <source>
        <dbReference type="Proteomes" id="UP001055811"/>
    </source>
</evidence>
<comment type="caution">
    <text evidence="1">The sequence shown here is derived from an EMBL/GenBank/DDBJ whole genome shotgun (WGS) entry which is preliminary data.</text>
</comment>
<name>A0ACB9E2K8_CICIN</name>
<protein>
    <submittedName>
        <fullName evidence="1">Uncharacterized protein</fullName>
    </submittedName>
</protein>
<reference evidence="2" key="1">
    <citation type="journal article" date="2022" name="Mol. Ecol. Resour.">
        <title>The genomes of chicory, endive, great burdock and yacon provide insights into Asteraceae palaeo-polyploidization history and plant inulin production.</title>
        <authorList>
            <person name="Fan W."/>
            <person name="Wang S."/>
            <person name="Wang H."/>
            <person name="Wang A."/>
            <person name="Jiang F."/>
            <person name="Liu H."/>
            <person name="Zhao H."/>
            <person name="Xu D."/>
            <person name="Zhang Y."/>
        </authorList>
    </citation>
    <scope>NUCLEOTIDE SEQUENCE [LARGE SCALE GENOMIC DNA]</scope>
    <source>
        <strain evidence="2">cv. Punajuju</strain>
    </source>
</reference>
<keyword evidence="2" id="KW-1185">Reference proteome</keyword>
<accession>A0ACB9E2K8</accession>
<reference evidence="1 2" key="2">
    <citation type="journal article" date="2022" name="Mol. Ecol. Resour.">
        <title>The genomes of chicory, endive, great burdock and yacon provide insights into Asteraceae paleo-polyploidization history and plant inulin production.</title>
        <authorList>
            <person name="Fan W."/>
            <person name="Wang S."/>
            <person name="Wang H."/>
            <person name="Wang A."/>
            <person name="Jiang F."/>
            <person name="Liu H."/>
            <person name="Zhao H."/>
            <person name="Xu D."/>
            <person name="Zhang Y."/>
        </authorList>
    </citation>
    <scope>NUCLEOTIDE SEQUENCE [LARGE SCALE GENOMIC DNA]</scope>
    <source>
        <strain evidence="2">cv. Punajuju</strain>
        <tissue evidence="1">Leaves</tissue>
    </source>
</reference>
<evidence type="ECO:0000313" key="1">
    <source>
        <dbReference type="EMBL" id="KAI3752878.1"/>
    </source>
</evidence>